<protein>
    <submittedName>
        <fullName evidence="5">Serine hydrolase</fullName>
    </submittedName>
</protein>
<dbReference type="GO" id="GO:0016020">
    <property type="term" value="C:membrane"/>
    <property type="evidence" value="ECO:0007669"/>
    <property type="project" value="UniProtKB-SubCell"/>
</dbReference>
<dbReference type="GO" id="GO:0016787">
    <property type="term" value="F:hydrolase activity"/>
    <property type="evidence" value="ECO:0007669"/>
    <property type="project" value="UniProtKB-KW"/>
</dbReference>
<dbReference type="Pfam" id="PF00144">
    <property type="entry name" value="Beta-lactamase"/>
    <property type="match status" value="1"/>
</dbReference>
<feature type="domain" description="Beta-lactamase-related" evidence="4">
    <location>
        <begin position="56"/>
        <end position="442"/>
    </location>
</feature>
<keyword evidence="2" id="KW-0472">Membrane</keyword>
<evidence type="ECO:0000259" key="4">
    <source>
        <dbReference type="Pfam" id="PF00144"/>
    </source>
</evidence>
<gene>
    <name evidence="5" type="ORF">KEG57_49045</name>
</gene>
<dbReference type="AlphaFoldDB" id="A0A9X3XHY3"/>
<dbReference type="InterPro" id="IPR050491">
    <property type="entry name" value="AmpC-like"/>
</dbReference>
<keyword evidence="3" id="KW-0732">Signal</keyword>
<proteinExistence type="predicted"/>
<evidence type="ECO:0000256" key="3">
    <source>
        <dbReference type="SAM" id="SignalP"/>
    </source>
</evidence>
<dbReference type="Proteomes" id="UP001151081">
    <property type="component" value="Unassembled WGS sequence"/>
</dbReference>
<sequence length="628" mass="67930">MRKNRSALVASGLGSLALLVASSSHAAPPQVHPNAIDLTPLLEDHTVVSPGTPGTANTPGMIAAVIAGKHIIAKGNAGWARLGAVNPVAMPHDAVFNIGSISKSITALALSKLIESGVVISTNPTVYLSWDTPLSDALDLAPEYFYRFFADNTDRAYVTLGEVAAHLSGYNCQSTQLYAHDFPNNWQTKTRPQIVREFLMGTVTPNIGASQYPNGMLADCDGDPGEPGQEDYENLNFLILQAVINRWLPAGVHDYTEYVKEYVVEPHGMDVGWAWGRSDMLAASGLDYSSGNASIDNYWNAHFFPDPVWASGHHYPRYYKSNWDVIPVTAATYGDGDSLYDNANDSISTGAGGLAFTVYDFARYATLLLRDRSPAVQRVLRRDYEDYNYGWGSVYISTSPQIVAKRYTHNGAIGQGSVIFSFARIWFSPELDLAYISFANGGAHPGTAVEDIQDVMKNAVVPVDTGGCADTNDVKHVQRFYNQKMFGCAGSVTYSEASTLCKAGYHVCTAAEYASYNQYGTASVENAEAPMDHYWTSTNLKYSGSASGNCSASTTATYACPTNEPMRVCSPTATYDLTESAYRDTQGNYCNWINCGYGGSTTNRYFGGCNGNTTAGTLCCENQISAPQ</sequence>
<evidence type="ECO:0000256" key="2">
    <source>
        <dbReference type="ARBA" id="ARBA00023136"/>
    </source>
</evidence>
<dbReference type="Gene3D" id="3.40.710.10">
    <property type="entry name" value="DD-peptidase/beta-lactamase superfamily"/>
    <property type="match status" value="1"/>
</dbReference>
<keyword evidence="5" id="KW-0378">Hydrolase</keyword>
<keyword evidence="6" id="KW-1185">Reference proteome</keyword>
<evidence type="ECO:0000256" key="1">
    <source>
        <dbReference type="ARBA" id="ARBA00004370"/>
    </source>
</evidence>
<dbReference type="PANTHER" id="PTHR46825">
    <property type="entry name" value="D-ALANYL-D-ALANINE-CARBOXYPEPTIDASE/ENDOPEPTIDASE AMPH"/>
    <property type="match status" value="1"/>
</dbReference>
<comment type="caution">
    <text evidence="5">The sequence shown here is derived from an EMBL/GenBank/DDBJ whole genome shotgun (WGS) entry which is preliminary data.</text>
</comment>
<dbReference type="RefSeq" id="WP_272425932.1">
    <property type="nucleotide sequence ID" value="NZ_JAGTJJ010000075.1"/>
</dbReference>
<dbReference type="EMBL" id="JAGTJJ010000075">
    <property type="protein sequence ID" value="MDC3988511.1"/>
    <property type="molecule type" value="Genomic_DNA"/>
</dbReference>
<dbReference type="PANTHER" id="PTHR46825:SF11">
    <property type="entry name" value="PENICILLIN-BINDING PROTEIN 4"/>
    <property type="match status" value="1"/>
</dbReference>
<name>A0A9X3XHY3_9BACT</name>
<feature type="signal peptide" evidence="3">
    <location>
        <begin position="1"/>
        <end position="26"/>
    </location>
</feature>
<feature type="chain" id="PRO_5040869289" evidence="3">
    <location>
        <begin position="27"/>
        <end position="628"/>
    </location>
</feature>
<reference evidence="5 6" key="1">
    <citation type="submission" date="2021-04" db="EMBL/GenBank/DDBJ databases">
        <title>Genome analysis of Polyangium sp.</title>
        <authorList>
            <person name="Li Y."/>
            <person name="Wang J."/>
        </authorList>
    </citation>
    <scope>NUCLEOTIDE SEQUENCE [LARGE SCALE GENOMIC DNA]</scope>
    <source>
        <strain evidence="5 6">SDU14</strain>
    </source>
</reference>
<comment type="subcellular location">
    <subcellularLocation>
        <location evidence="1">Membrane</location>
    </subcellularLocation>
</comment>
<dbReference type="SUPFAM" id="SSF56601">
    <property type="entry name" value="beta-lactamase/transpeptidase-like"/>
    <property type="match status" value="1"/>
</dbReference>
<evidence type="ECO:0000313" key="6">
    <source>
        <dbReference type="Proteomes" id="UP001151081"/>
    </source>
</evidence>
<accession>A0A9X3XHY3</accession>
<organism evidence="5 6">
    <name type="scientific">Polyangium jinanense</name>
    <dbReference type="NCBI Taxonomy" id="2829994"/>
    <lineage>
        <taxon>Bacteria</taxon>
        <taxon>Pseudomonadati</taxon>
        <taxon>Myxococcota</taxon>
        <taxon>Polyangia</taxon>
        <taxon>Polyangiales</taxon>
        <taxon>Polyangiaceae</taxon>
        <taxon>Polyangium</taxon>
    </lineage>
</organism>
<dbReference type="InterPro" id="IPR012338">
    <property type="entry name" value="Beta-lactam/transpept-like"/>
</dbReference>
<dbReference type="InterPro" id="IPR001466">
    <property type="entry name" value="Beta-lactam-related"/>
</dbReference>
<evidence type="ECO:0000313" key="5">
    <source>
        <dbReference type="EMBL" id="MDC3988511.1"/>
    </source>
</evidence>